<dbReference type="AlphaFoldDB" id="A0A0N0BHU8"/>
<dbReference type="Proteomes" id="UP000053105">
    <property type="component" value="Unassembled WGS sequence"/>
</dbReference>
<gene>
    <name evidence="1" type="ORF">WN51_11131</name>
</gene>
<accession>A0A0N0BHU8</accession>
<name>A0A0N0BHU8_9HYME</name>
<evidence type="ECO:0000313" key="1">
    <source>
        <dbReference type="EMBL" id="KOX76804.1"/>
    </source>
</evidence>
<proteinExistence type="predicted"/>
<dbReference type="EMBL" id="KQ435740">
    <property type="protein sequence ID" value="KOX76804.1"/>
    <property type="molecule type" value="Genomic_DNA"/>
</dbReference>
<keyword evidence="2" id="KW-1185">Reference proteome</keyword>
<sequence>MEYANEEEWPPNSRQLLYYVPRLEFPPQLRLLSEKKAYVESIPRPNFFRLSGQPDRRNSSSESVTHRDAILKPSVDRLVRSKRFVPACYDAKPCPTYSIRIASKVQPRLCLSSLIPSAPSVNETVVDLQRNREKSGSFGELITLLGVCEYARGNGTTKITGKAAVHRDAFLVRARIQIHNHVPPTIGGTVLPVKHPPSLCNERWNYQKVETTPEAVVDPPLSPAGTMLVFLTRIDGRLALMSKTVKFQFMGEKPARVASCLSVQPMSYAFITLFDCNRMLVLSWWI</sequence>
<protein>
    <submittedName>
        <fullName evidence="1">Uncharacterized protein</fullName>
    </submittedName>
</protein>
<organism evidence="1 2">
    <name type="scientific">Melipona quadrifasciata</name>
    <dbReference type="NCBI Taxonomy" id="166423"/>
    <lineage>
        <taxon>Eukaryota</taxon>
        <taxon>Metazoa</taxon>
        <taxon>Ecdysozoa</taxon>
        <taxon>Arthropoda</taxon>
        <taxon>Hexapoda</taxon>
        <taxon>Insecta</taxon>
        <taxon>Pterygota</taxon>
        <taxon>Neoptera</taxon>
        <taxon>Endopterygota</taxon>
        <taxon>Hymenoptera</taxon>
        <taxon>Apocrita</taxon>
        <taxon>Aculeata</taxon>
        <taxon>Apoidea</taxon>
        <taxon>Anthophila</taxon>
        <taxon>Apidae</taxon>
        <taxon>Melipona</taxon>
    </lineage>
</organism>
<reference evidence="1 2" key="1">
    <citation type="submission" date="2015-07" db="EMBL/GenBank/DDBJ databases">
        <title>The genome of Melipona quadrifasciata.</title>
        <authorList>
            <person name="Pan H."/>
            <person name="Kapheim K."/>
        </authorList>
    </citation>
    <scope>NUCLEOTIDE SEQUENCE [LARGE SCALE GENOMIC DNA]</scope>
    <source>
        <strain evidence="1">0111107301</strain>
        <tissue evidence="1">Whole body</tissue>
    </source>
</reference>
<evidence type="ECO:0000313" key="2">
    <source>
        <dbReference type="Proteomes" id="UP000053105"/>
    </source>
</evidence>